<comment type="caution">
    <text evidence="1">The sequence shown here is derived from an EMBL/GenBank/DDBJ whole genome shotgun (WGS) entry which is preliminary data.</text>
</comment>
<dbReference type="Proteomes" id="UP001279734">
    <property type="component" value="Unassembled WGS sequence"/>
</dbReference>
<accession>A0AAD3SFC5</accession>
<protein>
    <submittedName>
        <fullName evidence="1">Uncharacterized protein</fullName>
    </submittedName>
</protein>
<dbReference type="AlphaFoldDB" id="A0AAD3SFC5"/>
<dbReference type="EMBL" id="BSYO01000009">
    <property type="protein sequence ID" value="GMH09604.1"/>
    <property type="molecule type" value="Genomic_DNA"/>
</dbReference>
<proteinExistence type="predicted"/>
<evidence type="ECO:0000313" key="2">
    <source>
        <dbReference type="Proteomes" id="UP001279734"/>
    </source>
</evidence>
<evidence type="ECO:0000313" key="1">
    <source>
        <dbReference type="EMBL" id="GMH09604.1"/>
    </source>
</evidence>
<sequence length="127" mass="14518">MALLRKSMMRSMTTCKSHLETGNKLMNHTEETKYPAGSCHFNCSSKQLEEDYLAKVMINWTDDKRVIPFQLLGGIALVPRQPRSRTSGDCQRDSSFTSKLDTFVSFPIHNIMQICEENECFFAAQCI</sequence>
<reference evidence="1" key="1">
    <citation type="submission" date="2023-05" db="EMBL/GenBank/DDBJ databases">
        <title>Nepenthes gracilis genome sequencing.</title>
        <authorList>
            <person name="Fukushima K."/>
        </authorList>
    </citation>
    <scope>NUCLEOTIDE SEQUENCE</scope>
    <source>
        <strain evidence="1">SING2019-196</strain>
    </source>
</reference>
<name>A0AAD3SFC5_NEPGR</name>
<keyword evidence="2" id="KW-1185">Reference proteome</keyword>
<gene>
    <name evidence="1" type="ORF">Nepgr_011445</name>
</gene>
<organism evidence="1 2">
    <name type="scientific">Nepenthes gracilis</name>
    <name type="common">Slender pitcher plant</name>
    <dbReference type="NCBI Taxonomy" id="150966"/>
    <lineage>
        <taxon>Eukaryota</taxon>
        <taxon>Viridiplantae</taxon>
        <taxon>Streptophyta</taxon>
        <taxon>Embryophyta</taxon>
        <taxon>Tracheophyta</taxon>
        <taxon>Spermatophyta</taxon>
        <taxon>Magnoliopsida</taxon>
        <taxon>eudicotyledons</taxon>
        <taxon>Gunneridae</taxon>
        <taxon>Pentapetalae</taxon>
        <taxon>Caryophyllales</taxon>
        <taxon>Nepenthaceae</taxon>
        <taxon>Nepenthes</taxon>
    </lineage>
</organism>